<protein>
    <recommendedName>
        <fullName evidence="2">Bis(5'-nucleosyl)-tetraphosphatase [asymmetrical]</fullName>
    </recommendedName>
    <alternativeName>
        <fullName evidence="5">Diadenosine 5',5'''-P1,P4-tetraphosphate asymmetrical hydrolase</fullName>
    </alternativeName>
</protein>
<evidence type="ECO:0000256" key="3">
    <source>
        <dbReference type="ARBA" id="ARBA00022741"/>
    </source>
</evidence>
<gene>
    <name evidence="7" type="ORF">J2Z60_001976</name>
</gene>
<dbReference type="InterPro" id="IPR003565">
    <property type="entry name" value="Tetra_PHTase"/>
</dbReference>
<proteinExistence type="inferred from homology"/>
<accession>A0ABS4MGG3</accession>
<dbReference type="PANTHER" id="PTHR21340:SF0">
    <property type="entry name" value="BIS(5'-NUCLEOSYL)-TETRAPHOSPHATASE [ASYMMETRICAL]"/>
    <property type="match status" value="1"/>
</dbReference>
<dbReference type="InterPro" id="IPR020084">
    <property type="entry name" value="NUDIX_hydrolase_CS"/>
</dbReference>
<keyword evidence="8" id="KW-1185">Reference proteome</keyword>
<dbReference type="InterPro" id="IPR051325">
    <property type="entry name" value="Nudix_hydrolase_domain"/>
</dbReference>
<keyword evidence="4" id="KW-0378">Hydrolase</keyword>
<dbReference type="Proteomes" id="UP001519292">
    <property type="component" value="Unassembled WGS sequence"/>
</dbReference>
<dbReference type="Gene3D" id="3.90.79.10">
    <property type="entry name" value="Nucleoside Triphosphate Pyrophosphohydrolase"/>
    <property type="match status" value="1"/>
</dbReference>
<dbReference type="RefSeq" id="WP_209687500.1">
    <property type="nucleotide sequence ID" value="NZ_JAGGLU010000014.1"/>
</dbReference>
<dbReference type="InterPro" id="IPR015797">
    <property type="entry name" value="NUDIX_hydrolase-like_dom_sf"/>
</dbReference>
<evidence type="ECO:0000313" key="8">
    <source>
        <dbReference type="Proteomes" id="UP001519292"/>
    </source>
</evidence>
<dbReference type="PROSITE" id="PS00893">
    <property type="entry name" value="NUDIX_BOX"/>
    <property type="match status" value="1"/>
</dbReference>
<evidence type="ECO:0000256" key="4">
    <source>
        <dbReference type="ARBA" id="ARBA00022801"/>
    </source>
</evidence>
<evidence type="ECO:0000256" key="2">
    <source>
        <dbReference type="ARBA" id="ARBA00018911"/>
    </source>
</evidence>
<sequence length="134" mass="15571">MEYSAGAIIFRTIETERKFLIVQSLWHRTWGFPKGHLENHETTLQAAHREVFEETGLRPNFLSQFKTSLTYPVASGQDKLVTLFLAQFDEQQVPIWQPEEIVDGKWVDLKTAKDLLSRPALFNCLQEANNFLDF</sequence>
<dbReference type="CDD" id="cd03428">
    <property type="entry name" value="NUDIX_Ap4A_Nudt2"/>
    <property type="match status" value="1"/>
</dbReference>
<dbReference type="EMBL" id="JAGGLU010000014">
    <property type="protein sequence ID" value="MBP2058785.1"/>
    <property type="molecule type" value="Genomic_DNA"/>
</dbReference>
<keyword evidence="3" id="KW-0547">Nucleotide-binding</keyword>
<dbReference type="SUPFAM" id="SSF55811">
    <property type="entry name" value="Nudix"/>
    <property type="match status" value="1"/>
</dbReference>
<dbReference type="Pfam" id="PF00293">
    <property type="entry name" value="NUDIX"/>
    <property type="match status" value="1"/>
</dbReference>
<evidence type="ECO:0000256" key="1">
    <source>
        <dbReference type="ARBA" id="ARBA00005582"/>
    </source>
</evidence>
<evidence type="ECO:0000256" key="5">
    <source>
        <dbReference type="ARBA" id="ARBA00032644"/>
    </source>
</evidence>
<feature type="domain" description="Nudix hydrolase" evidence="6">
    <location>
        <begin position="1"/>
        <end position="129"/>
    </location>
</feature>
<dbReference type="InterPro" id="IPR000086">
    <property type="entry name" value="NUDIX_hydrolase_dom"/>
</dbReference>
<organism evidence="7 8">
    <name type="scientific">Lactobacillus colini</name>
    <dbReference type="NCBI Taxonomy" id="1819254"/>
    <lineage>
        <taxon>Bacteria</taxon>
        <taxon>Bacillati</taxon>
        <taxon>Bacillota</taxon>
        <taxon>Bacilli</taxon>
        <taxon>Lactobacillales</taxon>
        <taxon>Lactobacillaceae</taxon>
        <taxon>Lactobacillus</taxon>
    </lineage>
</organism>
<reference evidence="7 8" key="1">
    <citation type="submission" date="2021-03" db="EMBL/GenBank/DDBJ databases">
        <title>Genomic Encyclopedia of Type Strains, Phase IV (KMG-IV): sequencing the most valuable type-strain genomes for metagenomic binning, comparative biology and taxonomic classification.</title>
        <authorList>
            <person name="Goeker M."/>
        </authorList>
    </citation>
    <scope>NUCLEOTIDE SEQUENCE [LARGE SCALE GENOMIC DNA]</scope>
    <source>
        <strain evidence="7 8">DSM 101872</strain>
    </source>
</reference>
<comment type="caution">
    <text evidence="7">The sequence shown here is derived from an EMBL/GenBank/DDBJ whole genome shotgun (WGS) entry which is preliminary data.</text>
</comment>
<dbReference type="PANTHER" id="PTHR21340">
    <property type="entry name" value="DIADENOSINE 5,5-P1,P4-TETRAPHOSPHATE PYROPHOSPHOHYDROLASE MUTT"/>
    <property type="match status" value="1"/>
</dbReference>
<evidence type="ECO:0000313" key="7">
    <source>
        <dbReference type="EMBL" id="MBP2058785.1"/>
    </source>
</evidence>
<evidence type="ECO:0000259" key="6">
    <source>
        <dbReference type="PROSITE" id="PS51462"/>
    </source>
</evidence>
<name>A0ABS4MGG3_9LACO</name>
<dbReference type="PROSITE" id="PS51462">
    <property type="entry name" value="NUDIX"/>
    <property type="match status" value="1"/>
</dbReference>
<comment type="similarity">
    <text evidence="1">Belongs to the Nudix hydrolase family.</text>
</comment>